<dbReference type="Proteomes" id="UP000002484">
    <property type="component" value="Chromosome"/>
</dbReference>
<dbReference type="PANTHER" id="PTHR23404">
    <property type="entry name" value="MOLYBDOPTERIN SYNTHASE RELATED"/>
    <property type="match status" value="1"/>
</dbReference>
<evidence type="ECO:0000313" key="1">
    <source>
        <dbReference type="EMBL" id="ADP78851.1"/>
    </source>
</evidence>
<dbReference type="eggNOG" id="COG0314">
    <property type="taxonomic scope" value="Bacteria"/>
</dbReference>
<dbReference type="KEGG" id="fri:FraEuI1c_0773"/>
<dbReference type="GO" id="GO:0006777">
    <property type="term" value="P:Mo-molybdopterin cofactor biosynthetic process"/>
    <property type="evidence" value="ECO:0007669"/>
    <property type="project" value="InterPro"/>
</dbReference>
<organism evidence="1 2">
    <name type="scientific">Pseudofrankia inefficax (strain DSM 45817 / CECT 9037 / DDB 130130 / EuI1c)</name>
    <name type="common">Frankia inefficax</name>
    <dbReference type="NCBI Taxonomy" id="298654"/>
    <lineage>
        <taxon>Bacteria</taxon>
        <taxon>Bacillati</taxon>
        <taxon>Actinomycetota</taxon>
        <taxon>Actinomycetes</taxon>
        <taxon>Frankiales</taxon>
        <taxon>Frankiaceae</taxon>
        <taxon>Pseudofrankia</taxon>
    </lineage>
</organism>
<accession>E3IUX1</accession>
<gene>
    <name evidence="1" type="ordered locus">FraEuI1c_0773</name>
</gene>
<name>E3IUX1_PSEI1</name>
<dbReference type="OrthoDB" id="9794429at2"/>
<dbReference type="InterPro" id="IPR036563">
    <property type="entry name" value="MoaE_sf"/>
</dbReference>
<dbReference type="InterPro" id="IPR003448">
    <property type="entry name" value="Mopterin_biosynth_MoaE"/>
</dbReference>
<dbReference type="EMBL" id="CP002299">
    <property type="protein sequence ID" value="ADP78851.1"/>
    <property type="molecule type" value="Genomic_DNA"/>
</dbReference>
<dbReference type="FunCoup" id="E3IUX1">
    <property type="interactions" value="120"/>
</dbReference>
<dbReference type="CDD" id="cd00756">
    <property type="entry name" value="MoaE"/>
    <property type="match status" value="1"/>
</dbReference>
<dbReference type="RefSeq" id="WP_013421972.1">
    <property type="nucleotide sequence ID" value="NC_014666.1"/>
</dbReference>
<dbReference type="STRING" id="298654.FraEuI1c_0773"/>
<dbReference type="Gene3D" id="3.90.1170.40">
    <property type="entry name" value="Molybdopterin biosynthesis MoaE subunit"/>
    <property type="match status" value="1"/>
</dbReference>
<evidence type="ECO:0000313" key="2">
    <source>
        <dbReference type="Proteomes" id="UP000002484"/>
    </source>
</evidence>
<reference evidence="1 2" key="1">
    <citation type="submission" date="2010-10" db="EMBL/GenBank/DDBJ databases">
        <title>Complete sequence of Frankia sp. EuI1c.</title>
        <authorList>
            <consortium name="US DOE Joint Genome Institute"/>
            <person name="Lucas S."/>
            <person name="Copeland A."/>
            <person name="Lapidus A."/>
            <person name="Cheng J.-F."/>
            <person name="Bruce D."/>
            <person name="Goodwin L."/>
            <person name="Pitluck S."/>
            <person name="Chertkov O."/>
            <person name="Detter J.C."/>
            <person name="Han C."/>
            <person name="Tapia R."/>
            <person name="Land M."/>
            <person name="Hauser L."/>
            <person name="Jeffries C."/>
            <person name="Kyrpides N."/>
            <person name="Ivanova N."/>
            <person name="Mikhailova N."/>
            <person name="Beauchemin N."/>
            <person name="Sen A."/>
            <person name="Sur S.A."/>
            <person name="Gtari M."/>
            <person name="Wall L."/>
            <person name="Tisa L."/>
            <person name="Woyke T."/>
        </authorList>
    </citation>
    <scope>NUCLEOTIDE SEQUENCE [LARGE SCALE GENOMIC DNA]</scope>
    <source>
        <strain evidence="2">DSM 45817 / CECT 9037 / EuI1c</strain>
    </source>
</reference>
<dbReference type="AlphaFoldDB" id="E3IUX1"/>
<dbReference type="SUPFAM" id="SSF54690">
    <property type="entry name" value="Molybdopterin synthase subunit MoaE"/>
    <property type="match status" value="2"/>
</dbReference>
<dbReference type="InParanoid" id="E3IUX1"/>
<dbReference type="Pfam" id="PF02391">
    <property type="entry name" value="MoaE"/>
    <property type="match status" value="1"/>
</dbReference>
<keyword evidence="2" id="KW-1185">Reference proteome</keyword>
<proteinExistence type="predicted"/>
<dbReference type="HOGENOM" id="CLU_089568_1_1_11"/>
<sequence>MDLSLAAPVARADRRPLVVAALRDAPLSVDECLAAVALPEAGGTALFIGTVRDHDGGKSVVELEYSAHPSAEQTMAAVAREVADGLVPETAAWAGSPAQPHRHEGAHAHGAAPLGLLAVAVHHRTGLLTIGDIAVVAAASAAHRAEAFVACRQLIDQIKTRVPIWKRQMFADGTSEWVGAC</sequence>
<protein>
    <submittedName>
        <fullName evidence="1">Molybdopterin biosynthesis MoaE protein</fullName>
    </submittedName>
</protein>